<evidence type="ECO:0000256" key="2">
    <source>
        <dbReference type="ARBA" id="ARBA00023015"/>
    </source>
</evidence>
<dbReference type="InterPro" id="IPR036388">
    <property type="entry name" value="WH-like_DNA-bd_sf"/>
</dbReference>
<dbReference type="PROSITE" id="PS51755">
    <property type="entry name" value="OMPR_PHOB"/>
    <property type="match status" value="1"/>
</dbReference>
<evidence type="ECO:0000256" key="5">
    <source>
        <dbReference type="PROSITE-ProRule" id="PRU01091"/>
    </source>
</evidence>
<comment type="caution">
    <text evidence="7">The sequence shown here is derived from an EMBL/GenBank/DDBJ whole genome shotgun (WGS) entry which is preliminary data.</text>
</comment>
<dbReference type="GO" id="GO:0003677">
    <property type="term" value="F:DNA binding"/>
    <property type="evidence" value="ECO:0007669"/>
    <property type="project" value="UniProtKB-UniRule"/>
</dbReference>
<dbReference type="InterPro" id="IPR016032">
    <property type="entry name" value="Sig_transdc_resp-reg_C-effctor"/>
</dbReference>
<dbReference type="InterPro" id="IPR011990">
    <property type="entry name" value="TPR-like_helical_dom_sf"/>
</dbReference>
<name>A0A940WMY8_9ACTN</name>
<keyword evidence="8" id="KW-1185">Reference proteome</keyword>
<proteinExistence type="inferred from homology"/>
<dbReference type="PANTHER" id="PTHR35807:SF1">
    <property type="entry name" value="TRANSCRIPTIONAL REGULATOR REDD"/>
    <property type="match status" value="1"/>
</dbReference>
<sequence>MKFLVLGQLTVGCNGREVHFRGGLQCALLAAFIAAEGKVLSVGSLIEELWEDNPPNSVENALQAHVSRLRRKLQSLEGERTSPRLVSQANGYRLILDGAEVDAARFSDALARARLEPASSAGIIADRLREALELWRGPVFGGAVVGPMAQAAAARLKASRTAALELLFDNELKRGSHTYIVPELTALVRAEGLNERLCELLMIALYRCGRQVDALSVYREIRNRMAEELGVNPSPMLRNHERAVLAHDPELLPHENHLRLRNPVS</sequence>
<dbReference type="InterPro" id="IPR051677">
    <property type="entry name" value="AfsR-DnrI-RedD_regulator"/>
</dbReference>
<evidence type="ECO:0000256" key="3">
    <source>
        <dbReference type="ARBA" id="ARBA00023125"/>
    </source>
</evidence>
<dbReference type="Pfam" id="PF03704">
    <property type="entry name" value="BTAD"/>
    <property type="match status" value="1"/>
</dbReference>
<dbReference type="SMART" id="SM00862">
    <property type="entry name" value="Trans_reg_C"/>
    <property type="match status" value="1"/>
</dbReference>
<feature type="DNA-binding region" description="OmpR/PhoB-type" evidence="5">
    <location>
        <begin position="1"/>
        <end position="96"/>
    </location>
</feature>
<dbReference type="Pfam" id="PF00486">
    <property type="entry name" value="Trans_reg_C"/>
    <property type="match status" value="1"/>
</dbReference>
<evidence type="ECO:0000256" key="1">
    <source>
        <dbReference type="ARBA" id="ARBA00005820"/>
    </source>
</evidence>
<dbReference type="GO" id="GO:0000160">
    <property type="term" value="P:phosphorelay signal transduction system"/>
    <property type="evidence" value="ECO:0007669"/>
    <property type="project" value="InterPro"/>
</dbReference>
<dbReference type="SUPFAM" id="SSF46894">
    <property type="entry name" value="C-terminal effector domain of the bipartite response regulators"/>
    <property type="match status" value="1"/>
</dbReference>
<dbReference type="InterPro" id="IPR001867">
    <property type="entry name" value="OmpR/PhoB-type_DNA-bd"/>
</dbReference>
<gene>
    <name evidence="7" type="ORF">JOL79_23710</name>
</gene>
<dbReference type="InterPro" id="IPR005158">
    <property type="entry name" value="BTAD"/>
</dbReference>
<dbReference type="EMBL" id="JAFCNB010000014">
    <property type="protein sequence ID" value="MBP2706817.1"/>
    <property type="molecule type" value="Genomic_DNA"/>
</dbReference>
<dbReference type="RefSeq" id="WP_210158097.1">
    <property type="nucleotide sequence ID" value="NZ_JAFCNB010000014.1"/>
</dbReference>
<dbReference type="SUPFAM" id="SSF48452">
    <property type="entry name" value="TPR-like"/>
    <property type="match status" value="1"/>
</dbReference>
<evidence type="ECO:0000313" key="7">
    <source>
        <dbReference type="EMBL" id="MBP2706817.1"/>
    </source>
</evidence>
<organism evidence="7 8">
    <name type="scientific">Microbispora oryzae</name>
    <dbReference type="NCBI Taxonomy" id="2806554"/>
    <lineage>
        <taxon>Bacteria</taxon>
        <taxon>Bacillati</taxon>
        <taxon>Actinomycetota</taxon>
        <taxon>Actinomycetes</taxon>
        <taxon>Streptosporangiales</taxon>
        <taxon>Streptosporangiaceae</taxon>
        <taxon>Microbispora</taxon>
    </lineage>
</organism>
<protein>
    <submittedName>
        <fullName evidence="7">AfsR/SARP family transcriptional regulator</fullName>
    </submittedName>
</protein>
<accession>A0A940WMY8</accession>
<dbReference type="GO" id="GO:0006355">
    <property type="term" value="P:regulation of DNA-templated transcription"/>
    <property type="evidence" value="ECO:0007669"/>
    <property type="project" value="InterPro"/>
</dbReference>
<reference evidence="7" key="1">
    <citation type="submission" date="2021-02" db="EMBL/GenBank/DDBJ databases">
        <title>Draft genome sequence of Microbispora sp. RL4-1S isolated from rice leaves in Thailand.</title>
        <authorList>
            <person name="Muangham S."/>
            <person name="Duangmal K."/>
        </authorList>
    </citation>
    <scope>NUCLEOTIDE SEQUENCE</scope>
    <source>
        <strain evidence="7">RL4-1S</strain>
    </source>
</reference>
<dbReference type="Gene3D" id="1.25.40.10">
    <property type="entry name" value="Tetratricopeptide repeat domain"/>
    <property type="match status" value="1"/>
</dbReference>
<evidence type="ECO:0000256" key="4">
    <source>
        <dbReference type="ARBA" id="ARBA00023163"/>
    </source>
</evidence>
<dbReference type="Gene3D" id="1.10.10.10">
    <property type="entry name" value="Winged helix-like DNA-binding domain superfamily/Winged helix DNA-binding domain"/>
    <property type="match status" value="1"/>
</dbReference>
<evidence type="ECO:0000313" key="8">
    <source>
        <dbReference type="Proteomes" id="UP000674234"/>
    </source>
</evidence>
<dbReference type="Proteomes" id="UP000674234">
    <property type="component" value="Unassembled WGS sequence"/>
</dbReference>
<evidence type="ECO:0000259" key="6">
    <source>
        <dbReference type="PROSITE" id="PS51755"/>
    </source>
</evidence>
<dbReference type="PANTHER" id="PTHR35807">
    <property type="entry name" value="TRANSCRIPTIONAL REGULATOR REDD-RELATED"/>
    <property type="match status" value="1"/>
</dbReference>
<keyword evidence="3 5" id="KW-0238">DNA-binding</keyword>
<comment type="similarity">
    <text evidence="1">Belongs to the AfsR/DnrI/RedD regulatory family.</text>
</comment>
<keyword evidence="4" id="KW-0804">Transcription</keyword>
<feature type="domain" description="OmpR/PhoB-type" evidence="6">
    <location>
        <begin position="1"/>
        <end position="96"/>
    </location>
</feature>
<dbReference type="SMART" id="SM01043">
    <property type="entry name" value="BTAD"/>
    <property type="match status" value="1"/>
</dbReference>
<keyword evidence="2" id="KW-0805">Transcription regulation</keyword>
<dbReference type="AlphaFoldDB" id="A0A940WMY8"/>
<dbReference type="CDD" id="cd15831">
    <property type="entry name" value="BTAD"/>
    <property type="match status" value="1"/>
</dbReference>